<evidence type="ECO:0000313" key="1">
    <source>
        <dbReference type="EMBL" id="VDO13344.1"/>
    </source>
</evidence>
<accession>A0A0R3TXE9</accession>
<proteinExistence type="predicted"/>
<dbReference type="WBParaSite" id="HNAJ_0001254401-mRNA-1">
    <property type="protein sequence ID" value="HNAJ_0001254401-mRNA-1"/>
    <property type="gene ID" value="HNAJ_0001254401"/>
</dbReference>
<reference evidence="3" key="1">
    <citation type="submission" date="2017-02" db="UniProtKB">
        <authorList>
            <consortium name="WormBaseParasite"/>
        </authorList>
    </citation>
    <scope>IDENTIFICATION</scope>
</reference>
<reference evidence="1 2" key="2">
    <citation type="submission" date="2018-11" db="EMBL/GenBank/DDBJ databases">
        <authorList>
            <consortium name="Pathogen Informatics"/>
        </authorList>
    </citation>
    <scope>NUCLEOTIDE SEQUENCE [LARGE SCALE GENOMIC DNA]</scope>
</reference>
<dbReference type="AlphaFoldDB" id="A0A0R3TXE9"/>
<dbReference type="EMBL" id="UZAE01014400">
    <property type="protein sequence ID" value="VDO13344.1"/>
    <property type="molecule type" value="Genomic_DNA"/>
</dbReference>
<evidence type="ECO:0000313" key="2">
    <source>
        <dbReference type="Proteomes" id="UP000278807"/>
    </source>
</evidence>
<evidence type="ECO:0000313" key="3">
    <source>
        <dbReference type="WBParaSite" id="HNAJ_0001254401-mRNA-1"/>
    </source>
</evidence>
<organism evidence="3">
    <name type="scientific">Rodentolepis nana</name>
    <name type="common">Dwarf tapeworm</name>
    <name type="synonym">Hymenolepis nana</name>
    <dbReference type="NCBI Taxonomy" id="102285"/>
    <lineage>
        <taxon>Eukaryota</taxon>
        <taxon>Metazoa</taxon>
        <taxon>Spiralia</taxon>
        <taxon>Lophotrochozoa</taxon>
        <taxon>Platyhelminthes</taxon>
        <taxon>Cestoda</taxon>
        <taxon>Eucestoda</taxon>
        <taxon>Cyclophyllidea</taxon>
        <taxon>Hymenolepididae</taxon>
        <taxon>Rodentolepis</taxon>
    </lineage>
</organism>
<dbReference type="Proteomes" id="UP000278807">
    <property type="component" value="Unassembled WGS sequence"/>
</dbReference>
<sequence length="150" mass="16933">VVPRVVQVPRTRLGHLDQQEEGEQNTGLDLALLQVLQAQVRSAEIRDIMGRSDIQDHPLVHQAQVPVQTLALTIPHHRPPQIRHHRRTTIRSILQLVAVIVVLRQVLHLHPKLAAVDLNVGTKSTSLEFYCRIRRLFVPPTPSSILVITP</sequence>
<gene>
    <name evidence="1" type="ORF">HNAJ_LOCUS12522</name>
</gene>
<name>A0A0R3TXE9_RODNA</name>
<keyword evidence="2" id="KW-1185">Reference proteome</keyword>
<protein>
    <submittedName>
        <fullName evidence="3">Secreted protein</fullName>
    </submittedName>
</protein>